<dbReference type="Proteomes" id="UP000273643">
    <property type="component" value="Unassembled WGS sequence"/>
</dbReference>
<sequence>MGRGLLIALLMLAGAPLSQTVSAAPQSAQILPIAQAESRVSASRAAAIVQKRYGGKVLKVDTQNRGGRVVHRIKILQDNGRISTVMVDGQSGQILKR</sequence>
<feature type="domain" description="PepSY" evidence="2">
    <location>
        <begin position="40"/>
        <end position="96"/>
    </location>
</feature>
<evidence type="ECO:0000256" key="1">
    <source>
        <dbReference type="SAM" id="SignalP"/>
    </source>
</evidence>
<keyword evidence="4" id="KW-1185">Reference proteome</keyword>
<protein>
    <submittedName>
        <fullName evidence="3">Peptidase YpeB-like protein</fullName>
    </submittedName>
</protein>
<name>A0A3N1NQ96_9GAMM</name>
<keyword evidence="1" id="KW-0732">Signal</keyword>
<dbReference type="Gene3D" id="3.10.450.40">
    <property type="match status" value="1"/>
</dbReference>
<organism evidence="3 4">
    <name type="scientific">Marinimicrobium koreense</name>
    <dbReference type="NCBI Taxonomy" id="306545"/>
    <lineage>
        <taxon>Bacteria</taxon>
        <taxon>Pseudomonadati</taxon>
        <taxon>Pseudomonadota</taxon>
        <taxon>Gammaproteobacteria</taxon>
        <taxon>Cellvibrionales</taxon>
        <taxon>Cellvibrionaceae</taxon>
        <taxon>Marinimicrobium</taxon>
    </lineage>
</organism>
<reference evidence="3 4" key="1">
    <citation type="submission" date="2018-11" db="EMBL/GenBank/DDBJ databases">
        <title>Genomic Encyclopedia of Type Strains, Phase IV (KMG-IV): sequencing the most valuable type-strain genomes for metagenomic binning, comparative biology and taxonomic classification.</title>
        <authorList>
            <person name="Goeker M."/>
        </authorList>
    </citation>
    <scope>NUCLEOTIDE SEQUENCE [LARGE SCALE GENOMIC DNA]</scope>
    <source>
        <strain evidence="3 4">DSM 16974</strain>
    </source>
</reference>
<evidence type="ECO:0000259" key="2">
    <source>
        <dbReference type="Pfam" id="PF03413"/>
    </source>
</evidence>
<dbReference type="EMBL" id="RJUK01000001">
    <property type="protein sequence ID" value="ROQ21032.1"/>
    <property type="molecule type" value="Genomic_DNA"/>
</dbReference>
<evidence type="ECO:0000313" key="3">
    <source>
        <dbReference type="EMBL" id="ROQ21032.1"/>
    </source>
</evidence>
<dbReference type="AlphaFoldDB" id="A0A3N1NQ96"/>
<feature type="signal peptide" evidence="1">
    <location>
        <begin position="1"/>
        <end position="23"/>
    </location>
</feature>
<proteinExistence type="predicted"/>
<dbReference type="InterPro" id="IPR025711">
    <property type="entry name" value="PepSY"/>
</dbReference>
<comment type="caution">
    <text evidence="3">The sequence shown here is derived from an EMBL/GenBank/DDBJ whole genome shotgun (WGS) entry which is preliminary data.</text>
</comment>
<evidence type="ECO:0000313" key="4">
    <source>
        <dbReference type="Proteomes" id="UP000273643"/>
    </source>
</evidence>
<gene>
    <name evidence="3" type="ORF">EDC38_1653</name>
</gene>
<accession>A0A3N1NQ96</accession>
<feature type="chain" id="PRO_5018229431" evidence="1">
    <location>
        <begin position="24"/>
        <end position="97"/>
    </location>
</feature>
<dbReference type="Pfam" id="PF03413">
    <property type="entry name" value="PepSY"/>
    <property type="match status" value="1"/>
</dbReference>